<organism evidence="1 2">
    <name type="scientific">Mycolicibacterium phlei DSM 43239 = CCUG 21000</name>
    <dbReference type="NCBI Taxonomy" id="1226750"/>
    <lineage>
        <taxon>Bacteria</taxon>
        <taxon>Bacillati</taxon>
        <taxon>Actinomycetota</taxon>
        <taxon>Actinomycetes</taxon>
        <taxon>Mycobacteriales</taxon>
        <taxon>Mycobacteriaceae</taxon>
        <taxon>Mycolicibacterium</taxon>
    </lineage>
</organism>
<name>A0A5N5V1E3_MYCPH</name>
<accession>A0A5N5V1E3</accession>
<sequence>MADVGLTPAVLDTLCAGRPAATLLEIASARAVHLDDAVLTAEPLPGG</sequence>
<gene>
    <name evidence="1" type="ORF">MPHL21000_14555</name>
</gene>
<dbReference type="RefSeq" id="WP_157888646.1">
    <property type="nucleotide sequence ID" value="NZ_ANBO01000015.1"/>
</dbReference>
<reference evidence="1 2" key="1">
    <citation type="submission" date="2012-10" db="EMBL/GenBank/DDBJ databases">
        <title>The draft sequence of the Mycobacterium pheli genome.</title>
        <authorList>
            <person name="Pettersson B.M.F."/>
            <person name="Das S."/>
            <person name="Dasgupta S."/>
            <person name="Bhattacharya A."/>
            <person name="Kirsebom L.A."/>
        </authorList>
    </citation>
    <scope>NUCLEOTIDE SEQUENCE [LARGE SCALE GENOMIC DNA]</scope>
    <source>
        <strain evidence="1 2">CCUG 21000</strain>
    </source>
</reference>
<evidence type="ECO:0000313" key="2">
    <source>
        <dbReference type="Proteomes" id="UP000325690"/>
    </source>
</evidence>
<protein>
    <submittedName>
        <fullName evidence="1">Uncharacterized protein</fullName>
    </submittedName>
</protein>
<dbReference type="GeneID" id="74305491"/>
<evidence type="ECO:0000313" key="1">
    <source>
        <dbReference type="EMBL" id="KAB7754937.1"/>
    </source>
</evidence>
<comment type="caution">
    <text evidence="1">The sequence shown here is derived from an EMBL/GenBank/DDBJ whole genome shotgun (WGS) entry which is preliminary data.</text>
</comment>
<dbReference type="EMBL" id="ANBP01000021">
    <property type="protein sequence ID" value="KAB7754937.1"/>
    <property type="molecule type" value="Genomic_DNA"/>
</dbReference>
<keyword evidence="2" id="KW-1185">Reference proteome</keyword>
<proteinExistence type="predicted"/>
<dbReference type="AlphaFoldDB" id="A0A5N5V1E3"/>
<dbReference type="Proteomes" id="UP000325690">
    <property type="component" value="Unassembled WGS sequence"/>
</dbReference>